<accession>A0A4Y2E6L3</accession>
<evidence type="ECO:0000256" key="6">
    <source>
        <dbReference type="ARBA" id="ARBA00022723"/>
    </source>
</evidence>
<keyword evidence="7" id="KW-0378">Hydrolase</keyword>
<evidence type="ECO:0000256" key="3">
    <source>
        <dbReference type="ARBA" id="ARBA00004325"/>
    </source>
</evidence>
<keyword evidence="8 16" id="KW-0269">Exonuclease</keyword>
<evidence type="ECO:0000256" key="12">
    <source>
        <dbReference type="ARBA" id="ARBA00061005"/>
    </source>
</evidence>
<dbReference type="GO" id="GO:0005634">
    <property type="term" value="C:nucleus"/>
    <property type="evidence" value="ECO:0007669"/>
    <property type="project" value="TreeGrafter"/>
</dbReference>
<dbReference type="InterPro" id="IPR036397">
    <property type="entry name" value="RNaseH_sf"/>
</dbReference>
<dbReference type="SUPFAM" id="SSF53098">
    <property type="entry name" value="Ribonuclease H-like"/>
    <property type="match status" value="1"/>
</dbReference>
<comment type="similarity">
    <text evidence="12">Belongs to the EXD2 family.</text>
</comment>
<comment type="cofactor">
    <cofactor evidence="2">
        <name>Mg(2+)</name>
        <dbReference type="ChEBI" id="CHEBI:18420"/>
    </cofactor>
</comment>
<feature type="region of interest" description="Disordered" evidence="14">
    <location>
        <begin position="255"/>
        <end position="275"/>
    </location>
</feature>
<gene>
    <name evidence="16" type="primary">EXD2</name>
    <name evidence="16" type="ORF">AVEN_167615_1</name>
</gene>
<comment type="cofactor">
    <cofactor evidence="1">
        <name>Mn(2+)</name>
        <dbReference type="ChEBI" id="CHEBI:29035"/>
    </cofactor>
</comment>
<sequence length="566" mass="65064">MSLSKSYSLKFVAVASAVGLLVYKFAISKYLNQSKSDGNIGRYILIETIDDWDRHEAEIIKVFKDCKVIGIDCEWVTVDERKPVSLLQLATDSGFCVLVRLFLLPIWLMPPVLTNLLADETILKVGVGVADDANKLFNDYCLEVHGFLDLRYLAKDLKEFQSKNMSLKSLGRELLDINLNKSGELRCSNWNADKLSEDQLKYAADDAIISAKIFTEIQKRNRNWLLKDSGNVLKKIETYIDVPFKQVFVNNNNKKSDGTSSLKKPHKTRYSKPRQKPMYDNCQLVAPDGELLCSCDKGKAEWYVYKGLGDKVSDEPFTVRLNFEPSGRPTLDNVFYTMEKSNQCAVCGKTENFHRKNVVPSEYRRYFPNLMKKNLSHDVLLLCVHCHKKSNILDQQMRLILAELCDAPLGCRNDVKYKFNPELARVKSAATALYINGNKIPEWRQRELKKVISDYFNVSEVTDEILNKAANIEVNALNDSFVPHGLKVYQYFCENGGLIQLEKMWRQHFLDTMQPQFLPEMWSVEHNHKRLALQVINHEREVDFEESILGLTPELVEEIQDLKTMS</sequence>
<reference evidence="16 17" key="1">
    <citation type="journal article" date="2019" name="Sci. Rep.">
        <title>Orb-weaving spider Araneus ventricosus genome elucidates the spidroin gene catalogue.</title>
        <authorList>
            <person name="Kono N."/>
            <person name="Nakamura H."/>
            <person name="Ohtoshi R."/>
            <person name="Moran D.A.P."/>
            <person name="Shinohara A."/>
            <person name="Yoshida Y."/>
            <person name="Fujiwara M."/>
            <person name="Mori M."/>
            <person name="Tomita M."/>
            <person name="Arakawa K."/>
        </authorList>
    </citation>
    <scope>NUCLEOTIDE SEQUENCE [LARGE SCALE GENOMIC DNA]</scope>
</reference>
<dbReference type="EMBL" id="BGPR01000517">
    <property type="protein sequence ID" value="GBM24377.1"/>
    <property type="molecule type" value="Genomic_DNA"/>
</dbReference>
<dbReference type="GO" id="GO:0003676">
    <property type="term" value="F:nucleic acid binding"/>
    <property type="evidence" value="ECO:0007669"/>
    <property type="project" value="InterPro"/>
</dbReference>
<evidence type="ECO:0000256" key="2">
    <source>
        <dbReference type="ARBA" id="ARBA00001946"/>
    </source>
</evidence>
<dbReference type="PANTHER" id="PTHR13620:SF104">
    <property type="entry name" value="EXONUCLEASE 3'-5' DOMAIN-CONTAINING PROTEIN 2"/>
    <property type="match status" value="1"/>
</dbReference>
<keyword evidence="5" id="KW-0540">Nuclease</keyword>
<evidence type="ECO:0000256" key="7">
    <source>
        <dbReference type="ARBA" id="ARBA00022801"/>
    </source>
</evidence>
<keyword evidence="11" id="KW-0472">Membrane</keyword>
<dbReference type="InterPro" id="IPR012337">
    <property type="entry name" value="RNaseH-like_sf"/>
</dbReference>
<dbReference type="SMART" id="SM00474">
    <property type="entry name" value="35EXOc"/>
    <property type="match status" value="1"/>
</dbReference>
<evidence type="ECO:0000256" key="5">
    <source>
        <dbReference type="ARBA" id="ARBA00022722"/>
    </source>
</evidence>
<comment type="subcellular location">
    <subcellularLocation>
        <location evidence="3">Mitochondrion membrane</location>
    </subcellularLocation>
</comment>
<keyword evidence="4" id="KW-0812">Transmembrane</keyword>
<keyword evidence="10" id="KW-0496">Mitochondrion</keyword>
<evidence type="ECO:0000256" key="4">
    <source>
        <dbReference type="ARBA" id="ARBA00022692"/>
    </source>
</evidence>
<dbReference type="GO" id="GO:0000175">
    <property type="term" value="F:3'-5'-RNA exonuclease activity"/>
    <property type="evidence" value="ECO:0007669"/>
    <property type="project" value="UniProtKB-ARBA"/>
</dbReference>
<dbReference type="InterPro" id="IPR002562">
    <property type="entry name" value="3'-5'_exonuclease_dom"/>
</dbReference>
<dbReference type="Proteomes" id="UP000499080">
    <property type="component" value="Unassembled WGS sequence"/>
</dbReference>
<dbReference type="InterPro" id="IPR051132">
    <property type="entry name" value="3-5_Exonuclease_domain"/>
</dbReference>
<dbReference type="GO" id="GO:0046872">
    <property type="term" value="F:metal ion binding"/>
    <property type="evidence" value="ECO:0007669"/>
    <property type="project" value="UniProtKB-KW"/>
</dbReference>
<evidence type="ECO:0000256" key="13">
    <source>
        <dbReference type="ARBA" id="ARBA00069878"/>
    </source>
</evidence>
<dbReference type="OrthoDB" id="1920326at2759"/>
<protein>
    <recommendedName>
        <fullName evidence="13">Exonuclease 3'-5' domain-containing protein 2</fullName>
    </recommendedName>
</protein>
<evidence type="ECO:0000256" key="8">
    <source>
        <dbReference type="ARBA" id="ARBA00022839"/>
    </source>
</evidence>
<dbReference type="FunFam" id="3.30.420.10:FF:000041">
    <property type="entry name" value="Exonuclease 3'-5' domain containing 2"/>
    <property type="match status" value="1"/>
</dbReference>
<feature type="domain" description="3'-5' exonuclease" evidence="15">
    <location>
        <begin position="46"/>
        <end position="222"/>
    </location>
</feature>
<evidence type="ECO:0000259" key="15">
    <source>
        <dbReference type="SMART" id="SM00474"/>
    </source>
</evidence>
<dbReference type="PANTHER" id="PTHR13620">
    <property type="entry name" value="3-5 EXONUCLEASE"/>
    <property type="match status" value="1"/>
</dbReference>
<dbReference type="Gene3D" id="3.30.420.10">
    <property type="entry name" value="Ribonuclease H-like superfamily/Ribonuclease H"/>
    <property type="match status" value="1"/>
</dbReference>
<dbReference type="AlphaFoldDB" id="A0A4Y2E6L3"/>
<keyword evidence="9" id="KW-1133">Transmembrane helix</keyword>
<proteinExistence type="inferred from homology"/>
<name>A0A4Y2E6L3_ARAVE</name>
<feature type="compositionally biased region" description="Basic residues" evidence="14">
    <location>
        <begin position="263"/>
        <end position="275"/>
    </location>
</feature>
<dbReference type="GO" id="GO:0006310">
    <property type="term" value="P:DNA recombination"/>
    <property type="evidence" value="ECO:0007669"/>
    <property type="project" value="UniProtKB-ARBA"/>
</dbReference>
<evidence type="ECO:0000256" key="1">
    <source>
        <dbReference type="ARBA" id="ARBA00001936"/>
    </source>
</evidence>
<keyword evidence="17" id="KW-1185">Reference proteome</keyword>
<evidence type="ECO:0000256" key="11">
    <source>
        <dbReference type="ARBA" id="ARBA00023136"/>
    </source>
</evidence>
<organism evidence="16 17">
    <name type="scientific">Araneus ventricosus</name>
    <name type="common">Orbweaver spider</name>
    <name type="synonym">Epeira ventricosa</name>
    <dbReference type="NCBI Taxonomy" id="182803"/>
    <lineage>
        <taxon>Eukaryota</taxon>
        <taxon>Metazoa</taxon>
        <taxon>Ecdysozoa</taxon>
        <taxon>Arthropoda</taxon>
        <taxon>Chelicerata</taxon>
        <taxon>Arachnida</taxon>
        <taxon>Araneae</taxon>
        <taxon>Araneomorphae</taxon>
        <taxon>Entelegynae</taxon>
        <taxon>Araneoidea</taxon>
        <taxon>Araneidae</taxon>
        <taxon>Araneus</taxon>
    </lineage>
</organism>
<evidence type="ECO:0000256" key="10">
    <source>
        <dbReference type="ARBA" id="ARBA00023128"/>
    </source>
</evidence>
<evidence type="ECO:0000256" key="9">
    <source>
        <dbReference type="ARBA" id="ARBA00022989"/>
    </source>
</evidence>
<evidence type="ECO:0000313" key="16">
    <source>
        <dbReference type="EMBL" id="GBM24377.1"/>
    </source>
</evidence>
<dbReference type="CDD" id="cd06141">
    <property type="entry name" value="WRN_exo"/>
    <property type="match status" value="1"/>
</dbReference>
<evidence type="ECO:0000256" key="14">
    <source>
        <dbReference type="SAM" id="MobiDB-lite"/>
    </source>
</evidence>
<evidence type="ECO:0000313" key="17">
    <source>
        <dbReference type="Proteomes" id="UP000499080"/>
    </source>
</evidence>
<dbReference type="GO" id="GO:0031966">
    <property type="term" value="C:mitochondrial membrane"/>
    <property type="evidence" value="ECO:0007669"/>
    <property type="project" value="UniProtKB-SubCell"/>
</dbReference>
<keyword evidence="6" id="KW-0479">Metal-binding</keyword>
<dbReference type="Pfam" id="PF01612">
    <property type="entry name" value="DNA_pol_A_exo1"/>
    <property type="match status" value="1"/>
</dbReference>
<comment type="caution">
    <text evidence="16">The sequence shown here is derived from an EMBL/GenBank/DDBJ whole genome shotgun (WGS) entry which is preliminary data.</text>
</comment>